<keyword evidence="7 11" id="KW-0472">Membrane</keyword>
<proteinExistence type="inferred from homology"/>
<keyword evidence="8 9" id="KW-0739">Sodium transport</keyword>
<evidence type="ECO:0000256" key="11">
    <source>
        <dbReference type="SAM" id="Phobius"/>
    </source>
</evidence>
<evidence type="ECO:0000313" key="16">
    <source>
        <dbReference type="Proteomes" id="UP000659654"/>
    </source>
</evidence>
<dbReference type="PRINTS" id="PR01084">
    <property type="entry name" value="NAHEXCHNGR"/>
</dbReference>
<evidence type="ECO:0000256" key="10">
    <source>
        <dbReference type="SAM" id="MobiDB-lite"/>
    </source>
</evidence>
<dbReference type="GO" id="GO:0005886">
    <property type="term" value="C:plasma membrane"/>
    <property type="evidence" value="ECO:0007669"/>
    <property type="project" value="TreeGrafter"/>
</dbReference>
<organism evidence="15 17">
    <name type="scientific">Bursaphelenchus xylophilus</name>
    <name type="common">Pinewood nematode worm</name>
    <name type="synonym">Aphelenchoides xylophilus</name>
    <dbReference type="NCBI Taxonomy" id="6326"/>
    <lineage>
        <taxon>Eukaryota</taxon>
        <taxon>Metazoa</taxon>
        <taxon>Ecdysozoa</taxon>
        <taxon>Nematoda</taxon>
        <taxon>Chromadorea</taxon>
        <taxon>Rhabditida</taxon>
        <taxon>Tylenchina</taxon>
        <taxon>Tylenchomorpha</taxon>
        <taxon>Aphelenchoidea</taxon>
        <taxon>Aphelenchoididae</taxon>
        <taxon>Bursaphelenchus</taxon>
    </lineage>
</organism>
<dbReference type="SMR" id="A0A1I7S546"/>
<feature type="transmembrane region" description="Helical" evidence="11">
    <location>
        <begin position="229"/>
        <end position="256"/>
    </location>
</feature>
<feature type="transmembrane region" description="Helical" evidence="11">
    <location>
        <begin position="263"/>
        <end position="281"/>
    </location>
</feature>
<feature type="transmembrane region" description="Helical" evidence="11">
    <location>
        <begin position="188"/>
        <end position="209"/>
    </location>
</feature>
<evidence type="ECO:0000313" key="15">
    <source>
        <dbReference type="Proteomes" id="UP000095284"/>
    </source>
</evidence>
<dbReference type="EMBL" id="CAJFCV020000004">
    <property type="protein sequence ID" value="CAG9117694.1"/>
    <property type="molecule type" value="Genomic_DNA"/>
</dbReference>
<dbReference type="Proteomes" id="UP000095284">
    <property type="component" value="Unplaced"/>
</dbReference>
<feature type="transmembrane region" description="Helical" evidence="11">
    <location>
        <begin position="66"/>
        <end position="83"/>
    </location>
</feature>
<sequence length="637" mass="71019">MFKWLLLASALSVVMADGNSSSPIIGWNFGYVEYPLIGSSWLLLAGIAKIVFHVNKRFGETFPDSGLLIVVGICLGLLLKLTSVSEQMYSMDSQIFFLYLLPPIILEAGYFMPSRALFDNFVPIMTFAVFGTIFNAITIGGSLALISATTSWFSIDISMIEAFLFSSLISAVDPVAVIAVFEEIQINEFLFVNVFAESLFNDAIAAVIFRMFNRLSVAGSGGLGPQDFVVFGASFFTMALGGTLIGVVSALLCAVLTKYTQRVKVIGAVFVFVVPYLGYLVAEMFEFSSILAICWCGIVMKQYIKCNITHDAASSVKYFVKMLAQSSEIVVFMFLGLSAISSESEWDYGFIGITLAATLIFRTIGVVIQCAFLNRYLHKKFSFEDQFVMAYGGLRGAIAFGLLSSIPSTVDAEKKAVFTSTTITVICFTVFFQGATIRPLLNWLKVERQKIEAATMVENVYNKYFDFAMAGVEEITGQRGSHSVRDWFERMNAQYLKPYLTKQRERKVFDATQIVRAYQKIALRETMEHVSIDRKKKGHSEPETHMFLTNMRQKVDKADLEEFLKSPENAAAVYAMFSPLIDNQIKEFIISQRQLPHSVTGDIIDDIKDDVLSEHQIPRNRKHSSTSGSANELEIEV</sequence>
<dbReference type="GO" id="GO:0015385">
    <property type="term" value="F:sodium:proton antiporter activity"/>
    <property type="evidence" value="ECO:0007669"/>
    <property type="project" value="InterPro"/>
</dbReference>
<evidence type="ECO:0000256" key="4">
    <source>
        <dbReference type="ARBA" id="ARBA00022989"/>
    </source>
</evidence>
<dbReference type="Proteomes" id="UP000659654">
    <property type="component" value="Unassembled WGS sequence"/>
</dbReference>
<evidence type="ECO:0000256" key="7">
    <source>
        <dbReference type="ARBA" id="ARBA00023136"/>
    </source>
</evidence>
<comment type="subcellular location">
    <subcellularLocation>
        <location evidence="1">Membrane</location>
        <topology evidence="1">Multi-pass membrane protein</topology>
    </subcellularLocation>
</comment>
<dbReference type="NCBIfam" id="TIGR00840">
    <property type="entry name" value="b_cpa1"/>
    <property type="match status" value="1"/>
</dbReference>
<keyword evidence="12" id="KW-0732">Signal</keyword>
<dbReference type="eggNOG" id="KOG1966">
    <property type="taxonomic scope" value="Eukaryota"/>
</dbReference>
<accession>A0A1I7S546</accession>
<evidence type="ECO:0000256" key="12">
    <source>
        <dbReference type="SAM" id="SignalP"/>
    </source>
</evidence>
<feature type="domain" description="Cation/H+ exchanger transmembrane" evidence="13">
    <location>
        <begin position="46"/>
        <end position="443"/>
    </location>
</feature>
<dbReference type="InterPro" id="IPR018422">
    <property type="entry name" value="Cation/H_exchanger_CPA1"/>
</dbReference>
<gene>
    <name evidence="14" type="ORF">BXYJ_LOCUS9943</name>
</gene>
<protein>
    <recommendedName>
        <fullName evidence="9">Sodium/hydrogen exchanger</fullName>
    </recommendedName>
</protein>
<dbReference type="GO" id="GO:0015386">
    <property type="term" value="F:potassium:proton antiporter activity"/>
    <property type="evidence" value="ECO:0007669"/>
    <property type="project" value="TreeGrafter"/>
</dbReference>
<reference evidence="14" key="2">
    <citation type="submission" date="2020-09" db="EMBL/GenBank/DDBJ databases">
        <authorList>
            <person name="Kikuchi T."/>
        </authorList>
    </citation>
    <scope>NUCLEOTIDE SEQUENCE</scope>
    <source>
        <strain evidence="14">Ka4C1</strain>
    </source>
</reference>
<feature type="transmembrane region" description="Helical" evidence="11">
    <location>
        <begin position="386"/>
        <end position="406"/>
    </location>
</feature>
<evidence type="ECO:0000256" key="1">
    <source>
        <dbReference type="ARBA" id="ARBA00004141"/>
    </source>
</evidence>
<dbReference type="PANTHER" id="PTHR10110:SF98">
    <property type="entry name" value="SODIUM_HYDROGEN EXCHANGER"/>
    <property type="match status" value="1"/>
</dbReference>
<evidence type="ECO:0000256" key="2">
    <source>
        <dbReference type="ARBA" id="ARBA00022448"/>
    </source>
</evidence>
<keyword evidence="3 9" id="KW-0812">Transmembrane</keyword>
<evidence type="ECO:0000256" key="5">
    <source>
        <dbReference type="ARBA" id="ARBA00023053"/>
    </source>
</evidence>
<dbReference type="Proteomes" id="UP000582659">
    <property type="component" value="Unassembled WGS sequence"/>
</dbReference>
<evidence type="ECO:0000313" key="17">
    <source>
        <dbReference type="WBParaSite" id="BXY_0813100.1"/>
    </source>
</evidence>
<dbReference type="GO" id="GO:0051453">
    <property type="term" value="P:regulation of intracellular pH"/>
    <property type="evidence" value="ECO:0007669"/>
    <property type="project" value="TreeGrafter"/>
</dbReference>
<evidence type="ECO:0000256" key="9">
    <source>
        <dbReference type="RuleBase" id="RU003722"/>
    </source>
</evidence>
<dbReference type="Pfam" id="PF00999">
    <property type="entry name" value="Na_H_Exchanger"/>
    <property type="match status" value="1"/>
</dbReference>
<dbReference type="Gene3D" id="6.10.140.1330">
    <property type="match status" value="1"/>
</dbReference>
<evidence type="ECO:0000313" key="14">
    <source>
        <dbReference type="EMBL" id="CAD5227425.1"/>
    </source>
</evidence>
<evidence type="ECO:0000256" key="3">
    <source>
        <dbReference type="ARBA" id="ARBA00022692"/>
    </source>
</evidence>
<keyword evidence="6 9" id="KW-0406">Ion transport</keyword>
<feature type="transmembrane region" description="Helical" evidence="11">
    <location>
        <begin position="95"/>
        <end position="112"/>
    </location>
</feature>
<feature type="transmembrane region" description="Helical" evidence="11">
    <location>
        <begin position="160"/>
        <end position="181"/>
    </location>
</feature>
<keyword evidence="5" id="KW-0915">Sodium</keyword>
<dbReference type="GO" id="GO:0098719">
    <property type="term" value="P:sodium ion import across plasma membrane"/>
    <property type="evidence" value="ECO:0007669"/>
    <property type="project" value="TreeGrafter"/>
</dbReference>
<keyword evidence="16" id="KW-1185">Reference proteome</keyword>
<feature type="region of interest" description="Disordered" evidence="10">
    <location>
        <begin position="615"/>
        <end position="637"/>
    </location>
</feature>
<feature type="transmembrane region" description="Helical" evidence="11">
    <location>
        <begin position="418"/>
        <end position="441"/>
    </location>
</feature>
<feature type="transmembrane region" description="Helical" evidence="11">
    <location>
        <begin position="316"/>
        <end position="337"/>
    </location>
</feature>
<evidence type="ECO:0000256" key="6">
    <source>
        <dbReference type="ARBA" id="ARBA00023065"/>
    </source>
</evidence>
<feature type="transmembrane region" description="Helical" evidence="11">
    <location>
        <begin position="349"/>
        <end position="374"/>
    </location>
</feature>
<dbReference type="AlphaFoldDB" id="A0A1I7S546"/>
<keyword evidence="4 11" id="KW-1133">Transmembrane helix</keyword>
<dbReference type="OrthoDB" id="196264at2759"/>
<dbReference type="EMBL" id="CAJFDI010000004">
    <property type="protein sequence ID" value="CAD5227425.1"/>
    <property type="molecule type" value="Genomic_DNA"/>
</dbReference>
<feature type="transmembrane region" description="Helical" evidence="11">
    <location>
        <begin position="124"/>
        <end position="148"/>
    </location>
</feature>
<dbReference type="WBParaSite" id="BXY_0813100.1">
    <property type="protein sequence ID" value="BXY_0813100.1"/>
    <property type="gene ID" value="BXY_0813100"/>
</dbReference>
<feature type="chain" id="PRO_5035359778" description="Sodium/hydrogen exchanger" evidence="12">
    <location>
        <begin position="17"/>
        <end position="637"/>
    </location>
</feature>
<evidence type="ECO:0000259" key="13">
    <source>
        <dbReference type="Pfam" id="PF00999"/>
    </source>
</evidence>
<feature type="transmembrane region" description="Helical" evidence="11">
    <location>
        <begin position="32"/>
        <end position="54"/>
    </location>
</feature>
<reference evidence="17" key="1">
    <citation type="submission" date="2016-11" db="UniProtKB">
        <authorList>
            <consortium name="WormBaseParasite"/>
        </authorList>
    </citation>
    <scope>IDENTIFICATION</scope>
</reference>
<name>A0A1I7S546_BURXY</name>
<keyword evidence="9" id="KW-0050">Antiport</keyword>
<dbReference type="PANTHER" id="PTHR10110">
    <property type="entry name" value="SODIUM/HYDROGEN EXCHANGER"/>
    <property type="match status" value="1"/>
</dbReference>
<dbReference type="InterPro" id="IPR006153">
    <property type="entry name" value="Cation/H_exchanger_TM"/>
</dbReference>
<feature type="signal peptide" evidence="12">
    <location>
        <begin position="1"/>
        <end position="16"/>
    </location>
</feature>
<dbReference type="InterPro" id="IPR004709">
    <property type="entry name" value="NaH_exchanger"/>
</dbReference>
<evidence type="ECO:0000256" key="8">
    <source>
        <dbReference type="ARBA" id="ARBA00023201"/>
    </source>
</evidence>
<keyword evidence="2 9" id="KW-0813">Transport</keyword>
<comment type="similarity">
    <text evidence="9">Belongs to the monovalent cation:proton antiporter 1 (CPA1) transporter (TC 2.A.36) family.</text>
</comment>